<dbReference type="InterPro" id="IPR010621">
    <property type="entry name" value="DUF1214"/>
</dbReference>
<feature type="non-terminal residue" evidence="2">
    <location>
        <position position="1"/>
    </location>
</feature>
<accession>A0A382KAG7</accession>
<feature type="domain" description="DUF1214" evidence="1">
    <location>
        <begin position="4"/>
        <end position="49"/>
    </location>
</feature>
<protein>
    <recommendedName>
        <fullName evidence="1">DUF1214 domain-containing protein</fullName>
    </recommendedName>
</protein>
<dbReference type="SUPFAM" id="SSF160935">
    <property type="entry name" value="VPA0735-like"/>
    <property type="match status" value="1"/>
</dbReference>
<name>A0A382KAG7_9ZZZZ</name>
<dbReference type="AlphaFoldDB" id="A0A382KAG7"/>
<proteinExistence type="predicted"/>
<dbReference type="Pfam" id="PF06742">
    <property type="entry name" value="DUF1214"/>
    <property type="match status" value="1"/>
</dbReference>
<evidence type="ECO:0000313" key="2">
    <source>
        <dbReference type="EMBL" id="SVC20027.1"/>
    </source>
</evidence>
<dbReference type="Gene3D" id="2.60.120.1600">
    <property type="match status" value="1"/>
</dbReference>
<reference evidence="2" key="1">
    <citation type="submission" date="2018-05" db="EMBL/GenBank/DDBJ databases">
        <authorList>
            <person name="Lanie J.A."/>
            <person name="Ng W.-L."/>
            <person name="Kazmierczak K.M."/>
            <person name="Andrzejewski T.M."/>
            <person name="Davidsen T.M."/>
            <person name="Wayne K.J."/>
            <person name="Tettelin H."/>
            <person name="Glass J.I."/>
            <person name="Rusch D."/>
            <person name="Podicherti R."/>
            <person name="Tsui H.-C.T."/>
            <person name="Winkler M.E."/>
        </authorList>
    </citation>
    <scope>NUCLEOTIDE SEQUENCE</scope>
</reference>
<sequence length="71" mass="8289">ENVDFDVNGGFEIFFASNNDFIREVSNSNWLRVSDEENFAISLRIYLPGEEFFSNLRRVNLPIIEKIKCAE</sequence>
<gene>
    <name evidence="2" type="ORF">METZ01_LOCUS272881</name>
</gene>
<organism evidence="2">
    <name type="scientific">marine metagenome</name>
    <dbReference type="NCBI Taxonomy" id="408172"/>
    <lineage>
        <taxon>unclassified sequences</taxon>
        <taxon>metagenomes</taxon>
        <taxon>ecological metagenomes</taxon>
    </lineage>
</organism>
<dbReference type="EMBL" id="UINC01078698">
    <property type="protein sequence ID" value="SVC20027.1"/>
    <property type="molecule type" value="Genomic_DNA"/>
</dbReference>
<evidence type="ECO:0000259" key="1">
    <source>
        <dbReference type="Pfam" id="PF06742"/>
    </source>
</evidence>